<evidence type="ECO:0000313" key="2">
    <source>
        <dbReference type="Proteomes" id="UP000191987"/>
    </source>
</evidence>
<reference evidence="1 2" key="1">
    <citation type="submission" date="2016-01" db="EMBL/GenBank/DDBJ databases">
        <authorList>
            <person name="Oliw E.H."/>
        </authorList>
    </citation>
    <scope>NUCLEOTIDE SEQUENCE [LARGE SCALE GENOMIC DNA]</scope>
    <source>
        <strain evidence="1 2">Zutra 3-1</strain>
    </source>
</reference>
<proteinExistence type="predicted"/>
<name>A0A1S7PEF3_9HYPH</name>
<dbReference type="AlphaFoldDB" id="A0A1S7PEF3"/>
<gene>
    <name evidence="1" type="ORF">AGR7C_Cc150044</name>
</gene>
<evidence type="ECO:0000313" key="1">
    <source>
        <dbReference type="EMBL" id="CUX19982.1"/>
    </source>
</evidence>
<protein>
    <submittedName>
        <fullName evidence="1">Uncharacterized protein</fullName>
    </submittedName>
</protein>
<organism evidence="1 2">
    <name type="scientific">Agrobacterium deltaense Zutra 3/1</name>
    <dbReference type="NCBI Taxonomy" id="1183427"/>
    <lineage>
        <taxon>Bacteria</taxon>
        <taxon>Pseudomonadati</taxon>
        <taxon>Pseudomonadota</taxon>
        <taxon>Alphaproteobacteria</taxon>
        <taxon>Hyphomicrobiales</taxon>
        <taxon>Rhizobiaceae</taxon>
        <taxon>Rhizobium/Agrobacterium group</taxon>
        <taxon>Agrobacterium</taxon>
    </lineage>
</organism>
<sequence length="72" mass="7622">MINHLTALELQSVAGRGGSVEVDGAKYTALELQSVAGRLQPGAYLKVHNSRSKTALEMQSIAGRKPGQVIFA</sequence>
<dbReference type="EMBL" id="FBWG01000007">
    <property type="protein sequence ID" value="CUX19982.1"/>
    <property type="molecule type" value="Genomic_DNA"/>
</dbReference>
<dbReference type="Proteomes" id="UP000191987">
    <property type="component" value="Unassembled WGS sequence"/>
</dbReference>
<accession>A0A1S7PEF3</accession>